<gene>
    <name evidence="2" type="ORF">R1sor_005455</name>
</gene>
<feature type="region of interest" description="Disordered" evidence="1">
    <location>
        <begin position="1"/>
        <end position="34"/>
    </location>
</feature>
<dbReference type="EMBL" id="JBJQOH010000003">
    <property type="protein sequence ID" value="KAL3691804.1"/>
    <property type="molecule type" value="Genomic_DNA"/>
</dbReference>
<keyword evidence="3" id="KW-1185">Reference proteome</keyword>
<reference evidence="2 3" key="1">
    <citation type="submission" date="2024-09" db="EMBL/GenBank/DDBJ databases">
        <title>Chromosome-scale assembly of Riccia sorocarpa.</title>
        <authorList>
            <person name="Paukszto L."/>
        </authorList>
    </citation>
    <scope>NUCLEOTIDE SEQUENCE [LARGE SCALE GENOMIC DNA]</scope>
    <source>
        <strain evidence="2">LP-2024</strain>
        <tissue evidence="2">Aerial parts of the thallus</tissue>
    </source>
</reference>
<sequence length="304" mass="34068">MILHKSQLEAKGGDPKGRMPWKPAQVEKNPREIAENPFHLLADVFVDEMEEDGKGRSCNSADGDVGAEATQLENLVAEASAEDVQHENLQKLESEEVSTHLTEQKCNEVRDPGKEEQRGENEKEDMNQRSMRILLEAQKIQSQLNELCSSDKTSTLVGEEQVQLAADCRNEGTLNPERDLELPLIDLTSTFPKRTGEKWGDAVEVEEVEADHLQTEANVESGSPKPEELKTLIREIEVGSPREEVNDLVLAETGEEQELEDFQVEEEARVEANWQGPPPLVFNAKKQEDLLAVRRAHNMTVIAD</sequence>
<evidence type="ECO:0000256" key="1">
    <source>
        <dbReference type="SAM" id="MobiDB-lite"/>
    </source>
</evidence>
<name>A0ABD3HR51_9MARC</name>
<organism evidence="2 3">
    <name type="scientific">Riccia sorocarpa</name>
    <dbReference type="NCBI Taxonomy" id="122646"/>
    <lineage>
        <taxon>Eukaryota</taxon>
        <taxon>Viridiplantae</taxon>
        <taxon>Streptophyta</taxon>
        <taxon>Embryophyta</taxon>
        <taxon>Marchantiophyta</taxon>
        <taxon>Marchantiopsida</taxon>
        <taxon>Marchantiidae</taxon>
        <taxon>Marchantiales</taxon>
        <taxon>Ricciaceae</taxon>
        <taxon>Riccia</taxon>
    </lineage>
</organism>
<dbReference type="AlphaFoldDB" id="A0ABD3HR51"/>
<evidence type="ECO:0000313" key="3">
    <source>
        <dbReference type="Proteomes" id="UP001633002"/>
    </source>
</evidence>
<evidence type="ECO:0000313" key="2">
    <source>
        <dbReference type="EMBL" id="KAL3691804.1"/>
    </source>
</evidence>
<proteinExistence type="predicted"/>
<comment type="caution">
    <text evidence="2">The sequence shown here is derived from an EMBL/GenBank/DDBJ whole genome shotgun (WGS) entry which is preliminary data.</text>
</comment>
<dbReference type="Proteomes" id="UP001633002">
    <property type="component" value="Unassembled WGS sequence"/>
</dbReference>
<protein>
    <submittedName>
        <fullName evidence="2">Uncharacterized protein</fullName>
    </submittedName>
</protein>
<accession>A0ABD3HR51</accession>
<feature type="region of interest" description="Disordered" evidence="1">
    <location>
        <begin position="93"/>
        <end position="126"/>
    </location>
</feature>
<feature type="compositionally biased region" description="Basic and acidic residues" evidence="1">
    <location>
        <begin position="1"/>
        <end position="17"/>
    </location>
</feature>